<feature type="region of interest" description="Disordered" evidence="19">
    <location>
        <begin position="409"/>
        <end position="440"/>
    </location>
</feature>
<comment type="similarity">
    <text evidence="2 18">Belongs to the BBP/SF1 family.</text>
</comment>
<feature type="compositionally biased region" description="Pro residues" evidence="19">
    <location>
        <begin position="475"/>
        <end position="512"/>
    </location>
</feature>
<dbReference type="AlphaFoldDB" id="A0A8C4ZWB0"/>
<reference evidence="21" key="2">
    <citation type="submission" date="2025-09" db="UniProtKB">
        <authorList>
            <consortium name="Ensembl"/>
        </authorList>
    </citation>
    <scope>IDENTIFICATION</scope>
</reference>
<comment type="subcellular location">
    <subcellularLocation>
        <location evidence="1 18">Nucleus</location>
    </subcellularLocation>
</comment>
<comment type="function">
    <text evidence="18">Necessary for the splicing of pre-mRNA. Has a role in the recognition of the branch site (5'-UACUAAC-3'), the pyrimidine tract and the 3'-splice site at the 3'-end of introns.</text>
</comment>
<evidence type="ECO:0000256" key="5">
    <source>
        <dbReference type="ARBA" id="ARBA00022664"/>
    </source>
</evidence>
<feature type="compositionally biased region" description="Pro residues" evidence="19">
    <location>
        <begin position="36"/>
        <end position="50"/>
    </location>
</feature>
<dbReference type="Ensembl" id="ENSGMOT00000042037.1">
    <property type="protein sequence ID" value="ENSGMOP00000023211.1"/>
    <property type="gene ID" value="ENSGMOG00000007469.2"/>
</dbReference>
<dbReference type="SMART" id="SM00343">
    <property type="entry name" value="ZnF_C2HC"/>
    <property type="match status" value="1"/>
</dbReference>
<reference evidence="21" key="1">
    <citation type="submission" date="2025-08" db="UniProtKB">
        <authorList>
            <consortium name="Ensembl"/>
        </authorList>
    </citation>
    <scope>IDENTIFICATION</scope>
</reference>
<keyword evidence="15 18" id="KW-0539">Nucleus</keyword>
<dbReference type="InterPro" id="IPR004087">
    <property type="entry name" value="KH_dom"/>
</dbReference>
<keyword evidence="9 18" id="KW-0862">Zinc</keyword>
<dbReference type="PROSITE" id="PS50158">
    <property type="entry name" value="ZF_CCHC"/>
    <property type="match status" value="1"/>
</dbReference>
<dbReference type="Pfam" id="PF22675">
    <property type="entry name" value="KH-I_KHDC4-BBP"/>
    <property type="match status" value="1"/>
</dbReference>
<evidence type="ECO:0000256" key="10">
    <source>
        <dbReference type="ARBA" id="ARBA00022884"/>
    </source>
</evidence>
<dbReference type="InterPro" id="IPR032570">
    <property type="entry name" value="SF1-HH"/>
</dbReference>
<gene>
    <name evidence="21" type="primary">sf1</name>
</gene>
<evidence type="ECO:0000313" key="21">
    <source>
        <dbReference type="Ensembl" id="ENSGMOP00000023211.1"/>
    </source>
</evidence>
<keyword evidence="3" id="KW-0678">Repressor</keyword>
<dbReference type="Pfam" id="PF16275">
    <property type="entry name" value="SF1-HH"/>
    <property type="match status" value="1"/>
</dbReference>
<keyword evidence="8 17" id="KW-0863">Zinc-finger</keyword>
<evidence type="ECO:0000256" key="4">
    <source>
        <dbReference type="ARBA" id="ARBA00022553"/>
    </source>
</evidence>
<dbReference type="Gene3D" id="6.10.140.1790">
    <property type="match status" value="1"/>
</dbReference>
<keyword evidence="14 18" id="KW-0508">mRNA splicing</keyword>
<evidence type="ECO:0000256" key="9">
    <source>
        <dbReference type="ARBA" id="ARBA00022833"/>
    </source>
</evidence>
<keyword evidence="22" id="KW-1185">Reference proteome</keyword>
<comment type="function">
    <text evidence="16">Necessary for the ATP-dependent first step of spliceosome assembly. Binds to the intron branch point sequence (BPS) 5'-UACUAAC-3' of the pre-mRNA. May act as transcription repressor.</text>
</comment>
<dbReference type="GeneTree" id="ENSGT00940000157258"/>
<dbReference type="GO" id="GO:0008270">
    <property type="term" value="F:zinc ion binding"/>
    <property type="evidence" value="ECO:0007669"/>
    <property type="project" value="UniProtKB-UniRule"/>
</dbReference>
<evidence type="ECO:0000256" key="18">
    <source>
        <dbReference type="RuleBase" id="RU367126"/>
    </source>
</evidence>
<sequence length="634" mass="67914">MATGANATPLGKLHPSIGAKRGFESGPGAGNGLMPTPGPPAAFPAPQTFQPPMPTVSFPAPSQFNTVATFPVPPQQLSPVAVAMSKADLGQKKSRKRSRWSCETPDQKTIIPGMPTVIPPGLTRDQERAYIVQLQIEDLTRKLRTGDLGIPVNPEDRSPSPEPIYNSEGKRLNTREYRTRKKLEEERHSLITEMVGLNPEFKPPADYKPPATRVNDKVMIPQDEYPEINFVGLLIGPRGNTLKNIEKECCAKIMIRGKGSVKEGKVGRKDGQMLPGEDEPLHALVTANTMENVKKAVEQIRNILKQGIETPEDQNDLRKMQLRELARLNGTLREDDNRILRPWQNSEPRSITNTTLCTKCGGAGHISSDCKYTSSFTAQRATPGEPPQSAQDKARMDKEYLSLMAELGEAPVPSSGGGHSHQGGGNRSNNSNNSQQVGPLPSFLIPTFRVQLPNRNHPMVTSIFLPPPPVGLLPPPMGMMPPPPPPPSNQPPPPPSGPLPPWQQQAPPPPPTSSMASSASLPWQQNTTTTSSAASGSLPPWQQPQQSAAAGPQPPPPMTNPSMVPPPPGVQPPLPPGAPPPPPPPPPGSSGMMYAPPPPPPPMDPSNFVTMMGMGVPGMPPFGMPPAPPPPPPN</sequence>
<dbReference type="GO" id="GO:0005654">
    <property type="term" value="C:nucleoplasm"/>
    <property type="evidence" value="ECO:0007669"/>
    <property type="project" value="UniProtKB-ARBA"/>
</dbReference>
<dbReference type="GO" id="GO:0000398">
    <property type="term" value="P:mRNA splicing, via spliceosome"/>
    <property type="evidence" value="ECO:0007669"/>
    <property type="project" value="UniProtKB-UniRule"/>
</dbReference>
<feature type="compositionally biased region" description="Pro residues" evidence="19">
    <location>
        <begin position="618"/>
        <end position="634"/>
    </location>
</feature>
<evidence type="ECO:0000256" key="16">
    <source>
        <dbReference type="ARBA" id="ARBA00055181"/>
    </source>
</evidence>
<evidence type="ECO:0000256" key="14">
    <source>
        <dbReference type="ARBA" id="ARBA00023187"/>
    </source>
</evidence>
<keyword evidence="6 18" id="KW-0479">Metal-binding</keyword>
<dbReference type="GO" id="GO:0005681">
    <property type="term" value="C:spliceosomal complex"/>
    <property type="evidence" value="ECO:0007669"/>
    <property type="project" value="UniProtKB-KW"/>
</dbReference>
<keyword evidence="4" id="KW-0597">Phosphoprotein</keyword>
<evidence type="ECO:0000256" key="11">
    <source>
        <dbReference type="ARBA" id="ARBA00022990"/>
    </source>
</evidence>
<feature type="region of interest" description="Disordered" evidence="19">
    <location>
        <begin position="147"/>
        <end position="168"/>
    </location>
</feature>
<protein>
    <recommendedName>
        <fullName evidence="18">Branchpoint-bridging protein</fullName>
    </recommendedName>
</protein>
<feature type="compositionally biased region" description="Low complexity" evidence="19">
    <location>
        <begin position="427"/>
        <end position="436"/>
    </location>
</feature>
<feature type="compositionally biased region" description="Pro residues" evidence="19">
    <location>
        <begin position="595"/>
        <end position="604"/>
    </location>
</feature>
<dbReference type="GO" id="GO:0045131">
    <property type="term" value="F:pre-mRNA branch point binding"/>
    <property type="evidence" value="ECO:0007669"/>
    <property type="project" value="UniProtKB-UniRule"/>
</dbReference>
<proteinExistence type="inferred from homology"/>
<dbReference type="SMART" id="SM00322">
    <property type="entry name" value="KH"/>
    <property type="match status" value="1"/>
</dbReference>
<keyword evidence="7 18" id="KW-0747">Spliceosome</keyword>
<evidence type="ECO:0000256" key="15">
    <source>
        <dbReference type="ARBA" id="ARBA00023242"/>
    </source>
</evidence>
<evidence type="ECO:0000313" key="22">
    <source>
        <dbReference type="Proteomes" id="UP000694546"/>
    </source>
</evidence>
<dbReference type="InterPro" id="IPR036612">
    <property type="entry name" value="KH_dom_type_1_sf"/>
</dbReference>
<feature type="region of interest" description="Disordered" evidence="19">
    <location>
        <begin position="475"/>
        <end position="634"/>
    </location>
</feature>
<dbReference type="Gene3D" id="3.30.1370.10">
    <property type="entry name" value="K Homology domain, type 1"/>
    <property type="match status" value="1"/>
</dbReference>
<dbReference type="PANTHER" id="PTHR11208">
    <property type="entry name" value="RNA-BINDING PROTEIN RELATED"/>
    <property type="match status" value="1"/>
</dbReference>
<evidence type="ECO:0000256" key="19">
    <source>
        <dbReference type="SAM" id="MobiDB-lite"/>
    </source>
</evidence>
<keyword evidence="11" id="KW-0007">Acetylation</keyword>
<feature type="compositionally biased region" description="Pro residues" evidence="19">
    <location>
        <begin position="552"/>
        <end position="588"/>
    </location>
</feature>
<dbReference type="Pfam" id="PF00098">
    <property type="entry name" value="zf-CCHC"/>
    <property type="match status" value="1"/>
</dbReference>
<keyword evidence="5 18" id="KW-0507">mRNA processing</keyword>
<evidence type="ECO:0000256" key="12">
    <source>
        <dbReference type="ARBA" id="ARBA00023015"/>
    </source>
</evidence>
<keyword evidence="12" id="KW-0805">Transcription regulation</keyword>
<dbReference type="FunFam" id="3.30.1370.10:FF:000016">
    <property type="entry name" value="Putative splicing factor 1"/>
    <property type="match status" value="1"/>
</dbReference>
<dbReference type="GO" id="GO:0048024">
    <property type="term" value="P:regulation of mRNA splicing, via spliceosome"/>
    <property type="evidence" value="ECO:0007669"/>
    <property type="project" value="TreeGrafter"/>
</dbReference>
<evidence type="ECO:0000256" key="6">
    <source>
        <dbReference type="ARBA" id="ARBA00022723"/>
    </source>
</evidence>
<evidence type="ECO:0000256" key="17">
    <source>
        <dbReference type="PROSITE-ProRule" id="PRU00047"/>
    </source>
</evidence>
<evidence type="ECO:0000256" key="7">
    <source>
        <dbReference type="ARBA" id="ARBA00022728"/>
    </source>
</evidence>
<dbReference type="CDD" id="cd22382">
    <property type="entry name" value="KH-I_SF1"/>
    <property type="match status" value="1"/>
</dbReference>
<feature type="domain" description="CCHC-type" evidence="20">
    <location>
        <begin position="357"/>
        <end position="371"/>
    </location>
</feature>
<evidence type="ECO:0000259" key="20">
    <source>
        <dbReference type="PROSITE" id="PS50158"/>
    </source>
</evidence>
<organism evidence="21 22">
    <name type="scientific">Gadus morhua</name>
    <name type="common">Atlantic cod</name>
    <dbReference type="NCBI Taxonomy" id="8049"/>
    <lineage>
        <taxon>Eukaryota</taxon>
        <taxon>Metazoa</taxon>
        <taxon>Chordata</taxon>
        <taxon>Craniata</taxon>
        <taxon>Vertebrata</taxon>
        <taxon>Euteleostomi</taxon>
        <taxon>Actinopterygii</taxon>
        <taxon>Neopterygii</taxon>
        <taxon>Teleostei</taxon>
        <taxon>Neoteleostei</taxon>
        <taxon>Acanthomorphata</taxon>
        <taxon>Zeiogadaria</taxon>
        <taxon>Gadariae</taxon>
        <taxon>Gadiformes</taxon>
        <taxon>Gadoidei</taxon>
        <taxon>Gadidae</taxon>
        <taxon>Gadus</taxon>
    </lineage>
</organism>
<keyword evidence="13" id="KW-0804">Transcription</keyword>
<keyword evidence="10" id="KW-0694">RNA-binding</keyword>
<evidence type="ECO:0000256" key="3">
    <source>
        <dbReference type="ARBA" id="ARBA00022491"/>
    </source>
</evidence>
<dbReference type="PRINTS" id="PR01217">
    <property type="entry name" value="PRICHEXTENSN"/>
</dbReference>
<dbReference type="Proteomes" id="UP000694546">
    <property type="component" value="Chromosome 17"/>
</dbReference>
<name>A0A8C4ZWB0_GADMO</name>
<evidence type="ECO:0000256" key="1">
    <source>
        <dbReference type="ARBA" id="ARBA00004123"/>
    </source>
</evidence>
<feature type="region of interest" description="Disordered" evidence="19">
    <location>
        <begin position="88"/>
        <end position="118"/>
    </location>
</feature>
<accession>A0A8C4ZWB0</accession>
<dbReference type="InterPro" id="IPR001878">
    <property type="entry name" value="Znf_CCHC"/>
</dbReference>
<feature type="region of interest" description="Disordered" evidence="19">
    <location>
        <begin position="1"/>
        <end position="50"/>
    </location>
</feature>
<evidence type="ECO:0000256" key="13">
    <source>
        <dbReference type="ARBA" id="ARBA00023163"/>
    </source>
</evidence>
<dbReference type="InterPro" id="IPR045071">
    <property type="entry name" value="BBP-like"/>
</dbReference>
<dbReference type="SUPFAM" id="SSF54791">
    <property type="entry name" value="Eukaryotic type KH-domain (KH-domain type I)"/>
    <property type="match status" value="1"/>
</dbReference>
<evidence type="ECO:0000256" key="8">
    <source>
        <dbReference type="ARBA" id="ARBA00022771"/>
    </source>
</evidence>
<dbReference type="InterPro" id="IPR055256">
    <property type="entry name" value="KH_1_KHDC4/BBP-like"/>
</dbReference>
<evidence type="ECO:0000256" key="2">
    <source>
        <dbReference type="ARBA" id="ARBA00010382"/>
    </source>
</evidence>
<dbReference type="GO" id="GO:0003729">
    <property type="term" value="F:mRNA binding"/>
    <property type="evidence" value="ECO:0007669"/>
    <property type="project" value="TreeGrafter"/>
</dbReference>
<dbReference type="InterPro" id="IPR047086">
    <property type="entry name" value="SF1-HH_sf"/>
</dbReference>
<dbReference type="PANTHER" id="PTHR11208:SF45">
    <property type="entry name" value="SPLICING FACTOR 1"/>
    <property type="match status" value="1"/>
</dbReference>
<feature type="compositionally biased region" description="Gly residues" evidence="19">
    <location>
        <begin position="415"/>
        <end position="426"/>
    </location>
</feature>
<feature type="compositionally biased region" description="Low complexity" evidence="19">
    <location>
        <begin position="513"/>
        <end position="551"/>
    </location>
</feature>